<reference evidence="4" key="1">
    <citation type="submission" date="2022-04" db="EMBL/GenBank/DDBJ databases">
        <title>A functionally conserved STORR gene fusion in Papaver species that diverged 16.8 million years ago.</title>
        <authorList>
            <person name="Catania T."/>
        </authorList>
    </citation>
    <scope>NUCLEOTIDE SEQUENCE</scope>
    <source>
        <strain evidence="4">S-188037</strain>
    </source>
</reference>
<evidence type="ECO:0000313" key="4">
    <source>
        <dbReference type="EMBL" id="KAI3946349.1"/>
    </source>
</evidence>
<dbReference type="GO" id="GO:0010265">
    <property type="term" value="P:SCF complex assembly"/>
    <property type="evidence" value="ECO:0007669"/>
    <property type="project" value="InterPro"/>
</dbReference>
<dbReference type="Proteomes" id="UP001202328">
    <property type="component" value="Unassembled WGS sequence"/>
</dbReference>
<evidence type="ECO:0000313" key="5">
    <source>
        <dbReference type="Proteomes" id="UP001202328"/>
    </source>
</evidence>
<comment type="caution">
    <text evidence="4">The sequence shown here is derived from an EMBL/GenBank/DDBJ whole genome shotgun (WGS) entry which is preliminary data.</text>
</comment>
<sequence>MDKEGFRKISNLRRRLKSKFCKIQLQILEDSVHSGFNVITSRPRMDEDAGEYTDDKDISSKVRKAAAKCLSVIIVYLPEMLSKLYGEAKSILKEGVNPGGSDINLQRLTELIVFIPNHIISAADTNFFDL</sequence>
<dbReference type="Pfam" id="PF25576">
    <property type="entry name" value="TPR_RNF123"/>
    <property type="match status" value="1"/>
</dbReference>
<dbReference type="EMBL" id="JAJJMB010003672">
    <property type="protein sequence ID" value="KAI3946349.1"/>
    <property type="molecule type" value="Genomic_DNA"/>
</dbReference>
<feature type="domain" description="E3 ubiquitin-protein ligase RNF123/RKP TPR repeat" evidence="3">
    <location>
        <begin position="87"/>
        <end position="129"/>
    </location>
</feature>
<dbReference type="AlphaFoldDB" id="A0AAD4TC91"/>
<organism evidence="4 5">
    <name type="scientific">Papaver atlanticum</name>
    <dbReference type="NCBI Taxonomy" id="357466"/>
    <lineage>
        <taxon>Eukaryota</taxon>
        <taxon>Viridiplantae</taxon>
        <taxon>Streptophyta</taxon>
        <taxon>Embryophyta</taxon>
        <taxon>Tracheophyta</taxon>
        <taxon>Spermatophyta</taxon>
        <taxon>Magnoliopsida</taxon>
        <taxon>Ranunculales</taxon>
        <taxon>Papaveraceae</taxon>
        <taxon>Papaveroideae</taxon>
        <taxon>Papaver</taxon>
    </lineage>
</organism>
<dbReference type="InterPro" id="IPR057987">
    <property type="entry name" value="TPR_RNF123/RKP"/>
</dbReference>
<keyword evidence="1" id="KW-0677">Repeat</keyword>
<name>A0AAD4TC91_9MAGN</name>
<evidence type="ECO:0000259" key="3">
    <source>
        <dbReference type="Pfam" id="PF25576"/>
    </source>
</evidence>
<gene>
    <name evidence="4" type="ORF">MKW98_010473</name>
</gene>
<evidence type="ECO:0000256" key="2">
    <source>
        <dbReference type="ARBA" id="ARBA00022786"/>
    </source>
</evidence>
<keyword evidence="2" id="KW-0833">Ubl conjugation pathway</keyword>
<dbReference type="PANTHER" id="PTHR12696">
    <property type="entry name" value="TIP120"/>
    <property type="match status" value="1"/>
</dbReference>
<protein>
    <recommendedName>
        <fullName evidence="3">E3 ubiquitin-protein ligase RNF123/RKP TPR repeat domain-containing protein</fullName>
    </recommendedName>
</protein>
<keyword evidence="5" id="KW-1185">Reference proteome</keyword>
<dbReference type="InterPro" id="IPR039852">
    <property type="entry name" value="CAND1/CAND2"/>
</dbReference>
<proteinExistence type="predicted"/>
<accession>A0AAD4TC91</accession>
<evidence type="ECO:0000256" key="1">
    <source>
        <dbReference type="ARBA" id="ARBA00022737"/>
    </source>
</evidence>